<evidence type="ECO:0000313" key="2">
    <source>
        <dbReference type="Proteomes" id="UP001162972"/>
    </source>
</evidence>
<accession>A0AAD6KUM4</accession>
<protein>
    <submittedName>
        <fullName evidence="1">Uncharacterized protein</fullName>
    </submittedName>
</protein>
<gene>
    <name evidence="1" type="ORF">OIU84_021437</name>
</gene>
<comment type="caution">
    <text evidence="1">The sequence shown here is derived from an EMBL/GenBank/DDBJ whole genome shotgun (WGS) entry which is preliminary data.</text>
</comment>
<proteinExistence type="predicted"/>
<keyword evidence="2" id="KW-1185">Reference proteome</keyword>
<dbReference type="EMBL" id="JAPFFJ010000004">
    <property type="protein sequence ID" value="KAJ6430022.1"/>
    <property type="molecule type" value="Genomic_DNA"/>
</dbReference>
<dbReference type="AlphaFoldDB" id="A0AAD6KUM4"/>
<organism evidence="1 2">
    <name type="scientific">Salix udensis</name>
    <dbReference type="NCBI Taxonomy" id="889485"/>
    <lineage>
        <taxon>Eukaryota</taxon>
        <taxon>Viridiplantae</taxon>
        <taxon>Streptophyta</taxon>
        <taxon>Embryophyta</taxon>
        <taxon>Tracheophyta</taxon>
        <taxon>Spermatophyta</taxon>
        <taxon>Magnoliopsida</taxon>
        <taxon>eudicotyledons</taxon>
        <taxon>Gunneridae</taxon>
        <taxon>Pentapetalae</taxon>
        <taxon>rosids</taxon>
        <taxon>fabids</taxon>
        <taxon>Malpighiales</taxon>
        <taxon>Salicaceae</taxon>
        <taxon>Saliceae</taxon>
        <taxon>Salix</taxon>
    </lineage>
</organism>
<sequence length="82" mass="9133">MTSKSTTKQLLRLAPSRISNKQSSIIPHQNVLYLLLALLVDILLVKSHKCLCDALPDRIDLRRVSSTLDTDPHVHSSKTLSS</sequence>
<evidence type="ECO:0000313" key="1">
    <source>
        <dbReference type="EMBL" id="KAJ6430022.1"/>
    </source>
</evidence>
<dbReference type="Proteomes" id="UP001162972">
    <property type="component" value="Chromosome 8"/>
</dbReference>
<reference evidence="1 2" key="1">
    <citation type="journal article" date="2023" name="Int. J. Mol. Sci.">
        <title>De Novo Assembly and Annotation of 11 Diverse Shrub Willow (Salix) Genomes Reveals Novel Gene Organization in Sex-Linked Regions.</title>
        <authorList>
            <person name="Hyden B."/>
            <person name="Feng K."/>
            <person name="Yates T.B."/>
            <person name="Jawdy S."/>
            <person name="Cereghino C."/>
            <person name="Smart L.B."/>
            <person name="Muchero W."/>
        </authorList>
    </citation>
    <scope>NUCLEOTIDE SEQUENCE [LARGE SCALE GENOMIC DNA]</scope>
    <source>
        <tissue evidence="1">Shoot tip</tissue>
    </source>
</reference>
<name>A0AAD6KUM4_9ROSI</name>